<evidence type="ECO:0000256" key="2">
    <source>
        <dbReference type="ARBA" id="ARBA00023315"/>
    </source>
</evidence>
<evidence type="ECO:0000313" key="5">
    <source>
        <dbReference type="Proteomes" id="UP001500542"/>
    </source>
</evidence>
<keyword evidence="1" id="KW-0808">Transferase</keyword>
<accession>A0ABP4BWV3</accession>
<evidence type="ECO:0000313" key="4">
    <source>
        <dbReference type="EMBL" id="GAA0956417.1"/>
    </source>
</evidence>
<reference evidence="5" key="1">
    <citation type="journal article" date="2019" name="Int. J. Syst. Evol. Microbiol.">
        <title>The Global Catalogue of Microorganisms (GCM) 10K type strain sequencing project: providing services to taxonomists for standard genome sequencing and annotation.</title>
        <authorList>
            <consortium name="The Broad Institute Genomics Platform"/>
            <consortium name="The Broad Institute Genome Sequencing Center for Infectious Disease"/>
            <person name="Wu L."/>
            <person name="Ma J."/>
        </authorList>
    </citation>
    <scope>NUCLEOTIDE SEQUENCE [LARGE SCALE GENOMIC DNA]</scope>
    <source>
        <strain evidence="5">JCM 10977</strain>
    </source>
</reference>
<dbReference type="Proteomes" id="UP001500542">
    <property type="component" value="Unassembled WGS sequence"/>
</dbReference>
<evidence type="ECO:0000259" key="3">
    <source>
        <dbReference type="PROSITE" id="PS51186"/>
    </source>
</evidence>
<proteinExistence type="predicted"/>
<gene>
    <name evidence="4" type="ORF">GCM10009554_65870</name>
</gene>
<dbReference type="InterPro" id="IPR050832">
    <property type="entry name" value="Bact_Acetyltransf"/>
</dbReference>
<dbReference type="InterPro" id="IPR016181">
    <property type="entry name" value="Acyl_CoA_acyltransferase"/>
</dbReference>
<dbReference type="PANTHER" id="PTHR43877:SF2">
    <property type="entry name" value="AMINOALKYLPHOSPHONATE N-ACETYLTRANSFERASE-RELATED"/>
    <property type="match status" value="1"/>
</dbReference>
<protein>
    <submittedName>
        <fullName evidence="4">GNAT family N-acetyltransferase</fullName>
    </submittedName>
</protein>
<comment type="caution">
    <text evidence="4">The sequence shown here is derived from an EMBL/GenBank/DDBJ whole genome shotgun (WGS) entry which is preliminary data.</text>
</comment>
<organism evidence="4 5">
    <name type="scientific">Kribbella koreensis</name>
    <dbReference type="NCBI Taxonomy" id="57909"/>
    <lineage>
        <taxon>Bacteria</taxon>
        <taxon>Bacillati</taxon>
        <taxon>Actinomycetota</taxon>
        <taxon>Actinomycetes</taxon>
        <taxon>Propionibacteriales</taxon>
        <taxon>Kribbellaceae</taxon>
        <taxon>Kribbella</taxon>
    </lineage>
</organism>
<name>A0ABP4BWV3_9ACTN</name>
<dbReference type="Gene3D" id="3.40.630.30">
    <property type="match status" value="1"/>
</dbReference>
<dbReference type="PANTHER" id="PTHR43877">
    <property type="entry name" value="AMINOALKYLPHOSPHONATE N-ACETYLTRANSFERASE-RELATED-RELATED"/>
    <property type="match status" value="1"/>
</dbReference>
<sequence>MTEPPTAPEKPAGLTIGPLEPADRKTWEELFAGYNEFYGRTMPAEFFDHSWAEFTTGTRMHALAARIDGELVGIVHFLTHASTTAADSCYLQDLFTAPAARGRGVGRALIDTVTDWARTQNCGRVYWSTHESNATARRLYDQVAENRGFIIYSIPL</sequence>
<dbReference type="RefSeq" id="WP_343979270.1">
    <property type="nucleotide sequence ID" value="NZ_BAAAHK010000017.1"/>
</dbReference>
<dbReference type="PROSITE" id="PS51186">
    <property type="entry name" value="GNAT"/>
    <property type="match status" value="1"/>
</dbReference>
<dbReference type="InterPro" id="IPR000182">
    <property type="entry name" value="GNAT_dom"/>
</dbReference>
<dbReference type="EMBL" id="BAAAHK010000017">
    <property type="protein sequence ID" value="GAA0956417.1"/>
    <property type="molecule type" value="Genomic_DNA"/>
</dbReference>
<evidence type="ECO:0000256" key="1">
    <source>
        <dbReference type="ARBA" id="ARBA00022679"/>
    </source>
</evidence>
<keyword evidence="5" id="KW-1185">Reference proteome</keyword>
<feature type="domain" description="N-acetyltransferase" evidence="3">
    <location>
        <begin position="14"/>
        <end position="156"/>
    </location>
</feature>
<keyword evidence="2" id="KW-0012">Acyltransferase</keyword>
<dbReference type="SUPFAM" id="SSF55729">
    <property type="entry name" value="Acyl-CoA N-acyltransferases (Nat)"/>
    <property type="match status" value="1"/>
</dbReference>
<dbReference type="Pfam" id="PF00583">
    <property type="entry name" value="Acetyltransf_1"/>
    <property type="match status" value="1"/>
</dbReference>
<dbReference type="CDD" id="cd04301">
    <property type="entry name" value="NAT_SF"/>
    <property type="match status" value="1"/>
</dbReference>